<keyword evidence="1" id="KW-1133">Transmembrane helix</keyword>
<dbReference type="Proteomes" id="UP000182124">
    <property type="component" value="Unassembled WGS sequence"/>
</dbReference>
<reference evidence="2 3" key="1">
    <citation type="submission" date="2016-10" db="EMBL/GenBank/DDBJ databases">
        <authorList>
            <person name="de Groot N.N."/>
        </authorList>
    </citation>
    <scope>NUCLEOTIDE SEQUENCE [LARGE SCALE GENOMIC DNA]</scope>
    <source>
        <strain evidence="2 3">CGMCC 1.3801</strain>
    </source>
</reference>
<sequence>MKEKFKTLQIIHLAICAGVIIVYLLLGRFSIDKLKIDAIDSSEIIYAAIPVLAFVLSNFLFKSQLKQIDPKAGLNDRLPVYQTASIIRWAILEGAAFMLLFLKPDFMILGILIIAYLVFLRPTEDRITSDFESSVL</sequence>
<dbReference type="AlphaFoldDB" id="A0A1G4W800"/>
<dbReference type="EMBL" id="FMTY01000009">
    <property type="protein sequence ID" value="SCX18249.1"/>
    <property type="molecule type" value="Genomic_DNA"/>
</dbReference>
<evidence type="ECO:0000313" key="3">
    <source>
        <dbReference type="Proteomes" id="UP000182124"/>
    </source>
</evidence>
<dbReference type="STRING" id="329186.SAMN02927925_02651"/>
<accession>A0A1G4W800</accession>
<name>A0A1G4W800_9FLAO</name>
<proteinExistence type="predicted"/>
<evidence type="ECO:0000313" key="2">
    <source>
        <dbReference type="EMBL" id="SCX18249.1"/>
    </source>
</evidence>
<keyword evidence="1" id="KW-0812">Transmembrane</keyword>
<organism evidence="2 3">
    <name type="scientific">Flavobacterium saliperosum</name>
    <dbReference type="NCBI Taxonomy" id="329186"/>
    <lineage>
        <taxon>Bacteria</taxon>
        <taxon>Pseudomonadati</taxon>
        <taxon>Bacteroidota</taxon>
        <taxon>Flavobacteriia</taxon>
        <taxon>Flavobacteriales</taxon>
        <taxon>Flavobacteriaceae</taxon>
        <taxon>Flavobacterium</taxon>
    </lineage>
</organism>
<gene>
    <name evidence="2" type="ORF">SAMN02927925_02651</name>
</gene>
<feature type="transmembrane region" description="Helical" evidence="1">
    <location>
        <begin position="43"/>
        <end position="61"/>
    </location>
</feature>
<feature type="transmembrane region" description="Helical" evidence="1">
    <location>
        <begin position="95"/>
        <end position="119"/>
    </location>
</feature>
<evidence type="ECO:0000256" key="1">
    <source>
        <dbReference type="SAM" id="Phobius"/>
    </source>
</evidence>
<dbReference type="RefSeq" id="WP_023576903.1">
    <property type="nucleotide sequence ID" value="NZ_CBCSBQ010000018.1"/>
</dbReference>
<protein>
    <submittedName>
        <fullName evidence="2">Uncharacterized protein</fullName>
    </submittedName>
</protein>
<feature type="transmembrane region" description="Helical" evidence="1">
    <location>
        <begin position="12"/>
        <end position="31"/>
    </location>
</feature>
<dbReference type="eggNOG" id="ENOG5032SCU">
    <property type="taxonomic scope" value="Bacteria"/>
</dbReference>
<keyword evidence="1" id="KW-0472">Membrane</keyword>